<dbReference type="InterPro" id="IPR009600">
    <property type="entry name" value="PIG-U"/>
</dbReference>
<feature type="transmembrane region" description="Helical" evidence="10">
    <location>
        <begin position="437"/>
        <end position="459"/>
    </location>
</feature>
<evidence type="ECO:0000256" key="9">
    <source>
        <dbReference type="SAM" id="Coils"/>
    </source>
</evidence>
<dbReference type="HOGENOM" id="CLU_030193_0_1_1"/>
<comment type="similarity">
    <text evidence="3">Belongs to the PIGU family.</text>
</comment>
<evidence type="ECO:0000256" key="7">
    <source>
        <dbReference type="ARBA" id="ARBA00022989"/>
    </source>
</evidence>
<feature type="transmembrane region" description="Helical" evidence="10">
    <location>
        <begin position="98"/>
        <end position="118"/>
    </location>
</feature>
<dbReference type="PANTHER" id="PTHR13121">
    <property type="entry name" value="GPI TRANSAMIDASE COMPONENT PIG-U"/>
    <property type="match status" value="1"/>
</dbReference>
<keyword evidence="13" id="KW-1185">Reference proteome</keyword>
<dbReference type="Pfam" id="PF06728">
    <property type="entry name" value="PIG-U"/>
    <property type="match status" value="1"/>
</dbReference>
<evidence type="ECO:0000256" key="8">
    <source>
        <dbReference type="ARBA" id="ARBA00023136"/>
    </source>
</evidence>
<dbReference type="PANTHER" id="PTHR13121:SF0">
    <property type="entry name" value="PHOSPHATIDYLINOSITOL GLYCAN ANCHOR BIOSYNTHESIS CLASS U PROTEIN"/>
    <property type="match status" value="1"/>
</dbReference>
<organism evidence="12 13">
    <name type="scientific">Candida dubliniensis (strain CD36 / ATCC MYA-646 / CBS 7987 / NCPF 3949 / NRRL Y-17841)</name>
    <name type="common">Yeast</name>
    <dbReference type="NCBI Taxonomy" id="573826"/>
    <lineage>
        <taxon>Eukaryota</taxon>
        <taxon>Fungi</taxon>
        <taxon>Dikarya</taxon>
        <taxon>Ascomycota</taxon>
        <taxon>Saccharomycotina</taxon>
        <taxon>Pichiomycetes</taxon>
        <taxon>Debaryomycetaceae</taxon>
        <taxon>Candida/Lodderomyces clade</taxon>
        <taxon>Candida</taxon>
    </lineage>
</organism>
<feature type="transmembrane region" description="Helical" evidence="10">
    <location>
        <begin position="208"/>
        <end position="233"/>
    </location>
</feature>
<feature type="transmembrane region" description="Helical" evidence="10">
    <location>
        <begin position="159"/>
        <end position="188"/>
    </location>
</feature>
<feature type="transmembrane region" description="Helical" evidence="10">
    <location>
        <begin position="7"/>
        <end position="27"/>
    </location>
</feature>
<feature type="transmembrane region" description="Helical" evidence="10">
    <location>
        <begin position="262"/>
        <end position="284"/>
    </location>
</feature>
<dbReference type="Proteomes" id="UP000002605">
    <property type="component" value="Chromosome 5"/>
</dbReference>
<evidence type="ECO:0000313" key="13">
    <source>
        <dbReference type="Proteomes" id="UP000002605"/>
    </source>
</evidence>
<evidence type="ECO:0000256" key="2">
    <source>
        <dbReference type="ARBA" id="ARBA00004687"/>
    </source>
</evidence>
<name>B9WHM8_CANDC</name>
<dbReference type="GO" id="GO:0042765">
    <property type="term" value="C:GPI-anchor transamidase complex"/>
    <property type="evidence" value="ECO:0007669"/>
    <property type="project" value="InterPro"/>
</dbReference>
<evidence type="ECO:0000313" key="12">
    <source>
        <dbReference type="EMBL" id="CAX41670.1"/>
    </source>
</evidence>
<feature type="transmembrane region" description="Helical" evidence="10">
    <location>
        <begin position="325"/>
        <end position="344"/>
    </location>
</feature>
<dbReference type="VEuPathDB" id="FungiDB:CD36_52910"/>
<keyword evidence="5 10" id="KW-0812">Transmembrane</keyword>
<feature type="transmembrane region" description="Helical" evidence="10">
    <location>
        <begin position="408"/>
        <end position="431"/>
    </location>
</feature>
<keyword evidence="8 10" id="KW-0472">Membrane</keyword>
<dbReference type="CGD" id="CAL0000168699">
    <property type="gene designation" value="Cd36_52910"/>
</dbReference>
<dbReference type="AlphaFoldDB" id="B9WHM8"/>
<feature type="transmembrane region" description="Helical" evidence="10">
    <location>
        <begin position="356"/>
        <end position="376"/>
    </location>
</feature>
<reference evidence="12 13" key="1">
    <citation type="journal article" date="2009" name="Genome Res.">
        <title>Comparative genomics of the fungal pathogens Candida dubliniensis and Candida albicans.</title>
        <authorList>
            <person name="Jackson A.P."/>
            <person name="Gamble J.A."/>
            <person name="Yeomans T."/>
            <person name="Moran G.P."/>
            <person name="Saunders D."/>
            <person name="Harris D."/>
            <person name="Aslett M."/>
            <person name="Barrell J.F."/>
            <person name="Butler G."/>
            <person name="Citiulo F."/>
            <person name="Coleman D.C."/>
            <person name="de Groot P.W.J."/>
            <person name="Goodwin T.J."/>
            <person name="Quail M.A."/>
            <person name="McQuillan J."/>
            <person name="Munro C.A."/>
            <person name="Pain A."/>
            <person name="Poulter R.T."/>
            <person name="Rajandream M.A."/>
            <person name="Renauld H."/>
            <person name="Spiering M.J."/>
            <person name="Tivey A."/>
            <person name="Gow N.A.R."/>
            <person name="Barrell B."/>
            <person name="Sullivan D.J."/>
            <person name="Berriman M."/>
        </authorList>
    </citation>
    <scope>NUCLEOTIDE SEQUENCE [LARGE SCALE GENOMIC DNA]</scope>
    <source>
        <strain evidence="13">CD36 / ATCC MYA-646 / CBS 7987 / NCPF 3949 / NRRL Y-17841</strain>
    </source>
</reference>
<evidence type="ECO:0000256" key="3">
    <source>
        <dbReference type="ARBA" id="ARBA00010026"/>
    </source>
</evidence>
<sequence>MDKSTIRVFIIGGLIRFLLPTIIFPQLTSILDSSILLSTPITSFKSIQESIFYFFHNIELYNGGINHSPPILIILLSFLGNINELNMDNNLNKIGYDLLYTIIDLIIAYKIIIINRWYNNYQQQKRQQKRNKKKEEEEVEVEEEEEELQKNSLGKFDDYLIGCFYLFNPLIILTNLSHSSIIFSWYFIIESIIQIIQYENISRSMISLAIASYLSYSPIYLLPSILALGHVIIRDKTNLQQQQQQQQQQPPKKNVKDLIMKLYVEGLAIFLICEILLIMISFIITASWEFLDNVYLTIILFKNPRPNIGLWWYIFIEMFENYSSFYLIVFNIYTWIFILPFTIRFFQYKNNNNNKFFLPIGDSFLAIILCLCWISFIKPYPILGDLGLILSLLPILNNTIIQYCKLKNIIGIILIIGLLLAPIFYYIWIVLGTGNANFFYSITLIWGSIHGLILMDLIWTKLTLDYYIDNEIEIDMNDGISLAQI</sequence>
<comment type="subcellular location">
    <subcellularLocation>
        <location evidence="1">Endoplasmic reticulum membrane</location>
        <topology evidence="1">Multi-pass membrane protein</topology>
    </subcellularLocation>
</comment>
<keyword evidence="6" id="KW-0256">Endoplasmic reticulum</keyword>
<evidence type="ECO:0000256" key="4">
    <source>
        <dbReference type="ARBA" id="ARBA00022502"/>
    </source>
</evidence>
<evidence type="ECO:0000256" key="6">
    <source>
        <dbReference type="ARBA" id="ARBA00022824"/>
    </source>
</evidence>
<dbReference type="UniPathway" id="UPA00196"/>
<dbReference type="OrthoDB" id="549017at2759"/>
<evidence type="ECO:0000256" key="10">
    <source>
        <dbReference type="SAM" id="Phobius"/>
    </source>
</evidence>
<gene>
    <name evidence="11" type="ordered locus">Cd36_52910</name>
    <name evidence="12" type="ORF">CD36_52910</name>
</gene>
<keyword evidence="4" id="KW-0337">GPI-anchor biosynthesis</keyword>
<keyword evidence="7 10" id="KW-1133">Transmembrane helix</keyword>
<proteinExistence type="inferred from homology"/>
<keyword evidence="9" id="KW-0175">Coiled coil</keyword>
<protein>
    <submittedName>
        <fullName evidence="12">GPI transamidase subunit, putative</fullName>
    </submittedName>
</protein>
<feature type="transmembrane region" description="Helical" evidence="10">
    <location>
        <begin position="382"/>
        <end position="401"/>
    </location>
</feature>
<dbReference type="GO" id="GO:0016255">
    <property type="term" value="P:attachment of GPI anchor to protein"/>
    <property type="evidence" value="ECO:0007669"/>
    <property type="project" value="InterPro"/>
</dbReference>
<dbReference type="KEGG" id="cdu:CD36_52910"/>
<dbReference type="GeneID" id="8048465"/>
<evidence type="ECO:0000313" key="11">
    <source>
        <dbReference type="CGD" id="CAL0000168699"/>
    </source>
</evidence>
<evidence type="ECO:0000256" key="5">
    <source>
        <dbReference type="ARBA" id="ARBA00022692"/>
    </source>
</evidence>
<dbReference type="eggNOG" id="KOG2552">
    <property type="taxonomic scope" value="Eukaryota"/>
</dbReference>
<dbReference type="GO" id="GO:0006506">
    <property type="term" value="P:GPI anchor biosynthetic process"/>
    <property type="evidence" value="ECO:0007669"/>
    <property type="project" value="UniProtKB-UniPathway"/>
</dbReference>
<dbReference type="RefSeq" id="XP_002420591.1">
    <property type="nucleotide sequence ID" value="XM_002420546.1"/>
</dbReference>
<comment type="pathway">
    <text evidence="2">Glycolipid biosynthesis; glycosylphosphatidylinositol-anchor biosynthesis.</text>
</comment>
<accession>B9WHM8</accession>
<evidence type="ECO:0000256" key="1">
    <source>
        <dbReference type="ARBA" id="ARBA00004477"/>
    </source>
</evidence>
<dbReference type="EMBL" id="FM992692">
    <property type="protein sequence ID" value="CAX41670.1"/>
    <property type="molecule type" value="Genomic_DNA"/>
</dbReference>
<feature type="coiled-coil region" evidence="9">
    <location>
        <begin position="118"/>
        <end position="154"/>
    </location>
</feature>